<dbReference type="SUPFAM" id="SSF88946">
    <property type="entry name" value="Sigma2 domain of RNA polymerase sigma factors"/>
    <property type="match status" value="1"/>
</dbReference>
<dbReference type="OrthoDB" id="9782703at2"/>
<dbReference type="NCBIfam" id="TIGR02937">
    <property type="entry name" value="sigma70-ECF"/>
    <property type="match status" value="1"/>
</dbReference>
<dbReference type="InterPro" id="IPR013324">
    <property type="entry name" value="RNA_pol_sigma_r3/r4-like"/>
</dbReference>
<dbReference type="InterPro" id="IPR014284">
    <property type="entry name" value="RNA_pol_sigma-70_dom"/>
</dbReference>
<feature type="domain" description="RNA polymerase sigma-70 region 2" evidence="5">
    <location>
        <begin position="21"/>
        <end position="88"/>
    </location>
</feature>
<dbReference type="PANTHER" id="PTHR43133:SF51">
    <property type="entry name" value="RNA POLYMERASE SIGMA FACTOR"/>
    <property type="match status" value="1"/>
</dbReference>
<accession>A0A1V3G4I2</accession>
<evidence type="ECO:0000259" key="6">
    <source>
        <dbReference type="Pfam" id="PF08281"/>
    </source>
</evidence>
<sequence>METEQLVKKAIKGNDDAFLQLIQIYKVDLYKTALSFLRNEEEALEAIQEVTYRAYKGIRKLKEASYFKTWLIRIMINYCNDHLKKQKRVVINEEVLKSIGVTENHSEMELRDAMLGLDELSREILTLKYFHDLKIKDIAGTMQCPEGTVKTWLNKALKALREKLEERGGNLNV</sequence>
<dbReference type="AlphaFoldDB" id="A0A1V3G4I2"/>
<keyword evidence="4" id="KW-0804">Transcription</keyword>
<dbReference type="SUPFAM" id="SSF88659">
    <property type="entry name" value="Sigma3 and sigma4 domains of RNA polymerase sigma factors"/>
    <property type="match status" value="1"/>
</dbReference>
<keyword evidence="3" id="KW-0731">Sigma factor</keyword>
<dbReference type="InterPro" id="IPR036388">
    <property type="entry name" value="WH-like_DNA-bd_sf"/>
</dbReference>
<protein>
    <submittedName>
        <fullName evidence="7">RNA polymerase subunit sigma-70</fullName>
    </submittedName>
</protein>
<organism evidence="7 8">
    <name type="scientific">Fictibacillus arsenicus</name>
    <dbReference type="NCBI Taxonomy" id="255247"/>
    <lineage>
        <taxon>Bacteria</taxon>
        <taxon>Bacillati</taxon>
        <taxon>Bacillota</taxon>
        <taxon>Bacilli</taxon>
        <taxon>Bacillales</taxon>
        <taxon>Fictibacillaceae</taxon>
        <taxon>Fictibacillus</taxon>
    </lineage>
</organism>
<feature type="domain" description="RNA polymerase sigma factor 70 region 4 type 2" evidence="6">
    <location>
        <begin position="108"/>
        <end position="160"/>
    </location>
</feature>
<evidence type="ECO:0000256" key="1">
    <source>
        <dbReference type="ARBA" id="ARBA00010641"/>
    </source>
</evidence>
<evidence type="ECO:0000256" key="4">
    <source>
        <dbReference type="ARBA" id="ARBA00023163"/>
    </source>
</evidence>
<evidence type="ECO:0000256" key="2">
    <source>
        <dbReference type="ARBA" id="ARBA00023015"/>
    </source>
</evidence>
<dbReference type="RefSeq" id="WP_077364948.1">
    <property type="nucleotide sequence ID" value="NZ_MQMF01000004.1"/>
</dbReference>
<dbReference type="InterPro" id="IPR039425">
    <property type="entry name" value="RNA_pol_sigma-70-like"/>
</dbReference>
<dbReference type="Gene3D" id="1.10.1740.10">
    <property type="match status" value="1"/>
</dbReference>
<proteinExistence type="inferred from homology"/>
<evidence type="ECO:0000259" key="5">
    <source>
        <dbReference type="Pfam" id="PF04542"/>
    </source>
</evidence>
<dbReference type="GO" id="GO:0003677">
    <property type="term" value="F:DNA binding"/>
    <property type="evidence" value="ECO:0007669"/>
    <property type="project" value="InterPro"/>
</dbReference>
<dbReference type="InterPro" id="IPR007627">
    <property type="entry name" value="RNA_pol_sigma70_r2"/>
</dbReference>
<name>A0A1V3G4I2_9BACL</name>
<gene>
    <name evidence="7" type="ORF">UN64_16950</name>
</gene>
<dbReference type="Pfam" id="PF08281">
    <property type="entry name" value="Sigma70_r4_2"/>
    <property type="match status" value="1"/>
</dbReference>
<dbReference type="Proteomes" id="UP000188597">
    <property type="component" value="Unassembled WGS sequence"/>
</dbReference>
<dbReference type="PANTHER" id="PTHR43133">
    <property type="entry name" value="RNA POLYMERASE ECF-TYPE SIGMA FACTO"/>
    <property type="match status" value="1"/>
</dbReference>
<reference evidence="7 8" key="1">
    <citation type="submission" date="2016-11" db="EMBL/GenBank/DDBJ databases">
        <authorList>
            <person name="Jaros S."/>
            <person name="Januszkiewicz K."/>
            <person name="Wedrychowicz H."/>
        </authorList>
    </citation>
    <scope>NUCLEOTIDE SEQUENCE [LARGE SCALE GENOMIC DNA]</scope>
    <source>
        <strain evidence="7 8">Con a/3</strain>
    </source>
</reference>
<evidence type="ECO:0000256" key="3">
    <source>
        <dbReference type="ARBA" id="ARBA00023082"/>
    </source>
</evidence>
<dbReference type="Pfam" id="PF04542">
    <property type="entry name" value="Sigma70_r2"/>
    <property type="match status" value="1"/>
</dbReference>
<dbReference type="GO" id="GO:0016987">
    <property type="term" value="F:sigma factor activity"/>
    <property type="evidence" value="ECO:0007669"/>
    <property type="project" value="UniProtKB-KW"/>
</dbReference>
<dbReference type="InterPro" id="IPR013325">
    <property type="entry name" value="RNA_pol_sigma_r2"/>
</dbReference>
<comment type="similarity">
    <text evidence="1">Belongs to the sigma-70 factor family. ECF subfamily.</text>
</comment>
<dbReference type="GO" id="GO:0006352">
    <property type="term" value="P:DNA-templated transcription initiation"/>
    <property type="evidence" value="ECO:0007669"/>
    <property type="project" value="InterPro"/>
</dbReference>
<keyword evidence="2" id="KW-0805">Transcription regulation</keyword>
<comment type="caution">
    <text evidence="7">The sequence shown here is derived from an EMBL/GenBank/DDBJ whole genome shotgun (WGS) entry which is preliminary data.</text>
</comment>
<dbReference type="EMBL" id="MQMF01000004">
    <property type="protein sequence ID" value="OOE10091.1"/>
    <property type="molecule type" value="Genomic_DNA"/>
</dbReference>
<evidence type="ECO:0000313" key="8">
    <source>
        <dbReference type="Proteomes" id="UP000188597"/>
    </source>
</evidence>
<dbReference type="CDD" id="cd06171">
    <property type="entry name" value="Sigma70_r4"/>
    <property type="match status" value="1"/>
</dbReference>
<dbReference type="InterPro" id="IPR013249">
    <property type="entry name" value="RNA_pol_sigma70_r4_t2"/>
</dbReference>
<dbReference type="Gene3D" id="1.10.10.10">
    <property type="entry name" value="Winged helix-like DNA-binding domain superfamily/Winged helix DNA-binding domain"/>
    <property type="match status" value="1"/>
</dbReference>
<evidence type="ECO:0000313" key="7">
    <source>
        <dbReference type="EMBL" id="OOE10091.1"/>
    </source>
</evidence>